<feature type="transmembrane region" description="Helical" evidence="6">
    <location>
        <begin position="146"/>
        <end position="164"/>
    </location>
</feature>
<feature type="domain" description="EamA" evidence="7">
    <location>
        <begin position="144"/>
        <end position="280"/>
    </location>
</feature>
<dbReference type="GO" id="GO:0016020">
    <property type="term" value="C:membrane"/>
    <property type="evidence" value="ECO:0007669"/>
    <property type="project" value="UniProtKB-SubCell"/>
</dbReference>
<dbReference type="InterPro" id="IPR000620">
    <property type="entry name" value="EamA_dom"/>
</dbReference>
<feature type="transmembrane region" description="Helical" evidence="6">
    <location>
        <begin position="68"/>
        <end position="86"/>
    </location>
</feature>
<comment type="subcellular location">
    <subcellularLocation>
        <location evidence="1">Membrane</location>
        <topology evidence="1">Multi-pass membrane protein</topology>
    </subcellularLocation>
</comment>
<dbReference type="PANTHER" id="PTHR32322">
    <property type="entry name" value="INNER MEMBRANE TRANSPORTER"/>
    <property type="match status" value="1"/>
</dbReference>
<dbReference type="Proteomes" id="UP000281955">
    <property type="component" value="Unassembled WGS sequence"/>
</dbReference>
<accession>A0A420XQ17</accession>
<gene>
    <name evidence="8" type="ORF">CLV35_1809</name>
</gene>
<comment type="caution">
    <text evidence="8">The sequence shown here is derived from an EMBL/GenBank/DDBJ whole genome shotgun (WGS) entry which is preliminary data.</text>
</comment>
<comment type="similarity">
    <text evidence="2">Belongs to the EamA transporter family.</text>
</comment>
<dbReference type="PANTHER" id="PTHR32322:SF2">
    <property type="entry name" value="EAMA DOMAIN-CONTAINING PROTEIN"/>
    <property type="match status" value="1"/>
</dbReference>
<keyword evidence="5 6" id="KW-0472">Membrane</keyword>
<feature type="transmembrane region" description="Helical" evidence="6">
    <location>
        <begin position="92"/>
        <end position="111"/>
    </location>
</feature>
<name>A0A420XQ17_9ACTN</name>
<dbReference type="AlphaFoldDB" id="A0A420XQ17"/>
<feature type="transmembrane region" description="Helical" evidence="6">
    <location>
        <begin position="264"/>
        <end position="284"/>
    </location>
</feature>
<sequence length="304" mass="31305">MRTPLERVPSPLLVLGAIVSVQCGSAVAAKMFDRLEPTTVVFFRLLLSALVLCVAIRPKVWRWSRASLLAAVLLGLSMSAMNLVFYQALSSAPLGAAVTVEFLGPLLLALVQTRRLLDLAFALLAAAGVALLGISDAAGGAQTRGLVLAFVAGLFWAGYIVASARVGALLPGTQGLAVSLAVGAAVAGVVTAFREPQHVLPTFTSGDLLLHAVGVALLSSVVPYSLEMAALRRLSTRVFGVLMSLEPMSATLAGLVILGQSLTLRSVVALVLVSVASLGVTLTARAKGVDDRLDDDALVEAGTG</sequence>
<keyword evidence="4 6" id="KW-1133">Transmembrane helix</keyword>
<feature type="transmembrane region" description="Helical" evidence="6">
    <location>
        <begin position="38"/>
        <end position="56"/>
    </location>
</feature>
<evidence type="ECO:0000256" key="1">
    <source>
        <dbReference type="ARBA" id="ARBA00004141"/>
    </source>
</evidence>
<evidence type="ECO:0000259" key="7">
    <source>
        <dbReference type="Pfam" id="PF00892"/>
    </source>
</evidence>
<dbReference type="EMBL" id="RBWV01000011">
    <property type="protein sequence ID" value="RKS75347.1"/>
    <property type="molecule type" value="Genomic_DNA"/>
</dbReference>
<evidence type="ECO:0000256" key="5">
    <source>
        <dbReference type="ARBA" id="ARBA00023136"/>
    </source>
</evidence>
<evidence type="ECO:0000256" key="3">
    <source>
        <dbReference type="ARBA" id="ARBA00022692"/>
    </source>
</evidence>
<keyword evidence="9" id="KW-1185">Reference proteome</keyword>
<proteinExistence type="inferred from homology"/>
<keyword evidence="3 6" id="KW-0812">Transmembrane</keyword>
<feature type="transmembrane region" description="Helical" evidence="6">
    <location>
        <begin position="176"/>
        <end position="193"/>
    </location>
</feature>
<evidence type="ECO:0000313" key="8">
    <source>
        <dbReference type="EMBL" id="RKS75347.1"/>
    </source>
</evidence>
<dbReference type="SUPFAM" id="SSF103481">
    <property type="entry name" value="Multidrug resistance efflux transporter EmrE"/>
    <property type="match status" value="2"/>
</dbReference>
<dbReference type="InterPro" id="IPR037185">
    <property type="entry name" value="EmrE-like"/>
</dbReference>
<evidence type="ECO:0000256" key="2">
    <source>
        <dbReference type="ARBA" id="ARBA00007362"/>
    </source>
</evidence>
<organism evidence="8 9">
    <name type="scientific">Motilibacter peucedani</name>
    <dbReference type="NCBI Taxonomy" id="598650"/>
    <lineage>
        <taxon>Bacteria</taxon>
        <taxon>Bacillati</taxon>
        <taxon>Actinomycetota</taxon>
        <taxon>Actinomycetes</taxon>
        <taxon>Motilibacterales</taxon>
        <taxon>Motilibacteraceae</taxon>
        <taxon>Motilibacter</taxon>
    </lineage>
</organism>
<dbReference type="InterPro" id="IPR050638">
    <property type="entry name" value="AA-Vitamin_Transporters"/>
</dbReference>
<evidence type="ECO:0000256" key="6">
    <source>
        <dbReference type="SAM" id="Phobius"/>
    </source>
</evidence>
<feature type="transmembrane region" description="Helical" evidence="6">
    <location>
        <begin position="238"/>
        <end position="258"/>
    </location>
</feature>
<evidence type="ECO:0000313" key="9">
    <source>
        <dbReference type="Proteomes" id="UP000281955"/>
    </source>
</evidence>
<dbReference type="Pfam" id="PF00892">
    <property type="entry name" value="EamA"/>
    <property type="match status" value="1"/>
</dbReference>
<dbReference type="InParanoid" id="A0A420XQ17"/>
<feature type="transmembrane region" description="Helical" evidence="6">
    <location>
        <begin position="208"/>
        <end position="226"/>
    </location>
</feature>
<reference evidence="8 9" key="1">
    <citation type="submission" date="2018-10" db="EMBL/GenBank/DDBJ databases">
        <title>Genomic Encyclopedia of Archaeal and Bacterial Type Strains, Phase II (KMG-II): from individual species to whole genera.</title>
        <authorList>
            <person name="Goeker M."/>
        </authorList>
    </citation>
    <scope>NUCLEOTIDE SEQUENCE [LARGE SCALE GENOMIC DNA]</scope>
    <source>
        <strain evidence="8 9">RP-AC37</strain>
    </source>
</reference>
<evidence type="ECO:0000256" key="4">
    <source>
        <dbReference type="ARBA" id="ARBA00022989"/>
    </source>
</evidence>
<protein>
    <submittedName>
        <fullName evidence="8">Inner membrane transporter RhtA</fullName>
    </submittedName>
</protein>
<feature type="transmembrane region" description="Helical" evidence="6">
    <location>
        <begin position="116"/>
        <end position="134"/>
    </location>
</feature>